<evidence type="ECO:0000256" key="3">
    <source>
        <dbReference type="ARBA" id="ARBA00022630"/>
    </source>
</evidence>
<keyword evidence="6" id="KW-0560">Oxidoreductase</keyword>
<evidence type="ECO:0000256" key="5">
    <source>
        <dbReference type="ARBA" id="ARBA00022827"/>
    </source>
</evidence>
<evidence type="ECO:0000256" key="6">
    <source>
        <dbReference type="ARBA" id="ARBA00023002"/>
    </source>
</evidence>
<feature type="domain" description="Glucose-methanol-choline oxidoreductase C-terminal" evidence="11">
    <location>
        <begin position="451"/>
        <end position="585"/>
    </location>
</feature>
<dbReference type="AlphaFoldDB" id="A0A8H6W3Q9"/>
<dbReference type="InterPro" id="IPR007867">
    <property type="entry name" value="GMC_OxRtase_C"/>
</dbReference>
<keyword evidence="7" id="KW-0325">Glycoprotein</keyword>
<dbReference type="InterPro" id="IPR012132">
    <property type="entry name" value="GMC_OxRdtase"/>
</dbReference>
<dbReference type="OrthoDB" id="269227at2759"/>
<evidence type="ECO:0000259" key="11">
    <source>
        <dbReference type="Pfam" id="PF05199"/>
    </source>
</evidence>
<dbReference type="Gene3D" id="3.50.50.60">
    <property type="entry name" value="FAD/NAD(P)-binding domain"/>
    <property type="match status" value="1"/>
</dbReference>
<dbReference type="GO" id="GO:0050660">
    <property type="term" value="F:flavin adenine dinucleotide binding"/>
    <property type="evidence" value="ECO:0007669"/>
    <property type="project" value="InterPro"/>
</dbReference>
<dbReference type="Pfam" id="PF05199">
    <property type="entry name" value="GMC_oxred_C"/>
    <property type="match status" value="1"/>
</dbReference>
<evidence type="ECO:0000313" key="13">
    <source>
        <dbReference type="Proteomes" id="UP000636479"/>
    </source>
</evidence>
<feature type="domain" description="Glucose-methanol-choline oxidoreductase N-terminal" evidence="10">
    <location>
        <begin position="33"/>
        <end position="346"/>
    </location>
</feature>
<comment type="caution">
    <text evidence="12">The sequence shown here is derived from an EMBL/GenBank/DDBJ whole genome shotgun (WGS) entry which is preliminary data.</text>
</comment>
<keyword evidence="4" id="KW-0732">Signal</keyword>
<sequence>MLLRPFKRIVVLATFASAEIADKVSDLPHDLAYDFIVVGGGTAGNVVANRLSENPHFNVLVLEAGISNRGIFNDMVPFAPFVADMLQPQFEWNYTTIPQPGLNGRILSYLQACILGGGSSHNEMLYTRGSADDFDRYARLSEDPGWSWNKMLSYFFKNEKWSPPADNHDTRGQFNPAVHSTQGINSVSLGGFQFPEYNSHILQTTKELPEKYGFNIDTNSGHPLGLGWLQSTVGNGMRSSSATSYLAEKFTQRPNLHVLLRAQVSRVLTTGSKTTHTPSFTEVEFRQGTTLYRAKARKEIILSGGGVGTPKILLHSGVGDPNLLSSLGIPLVHNLPSVGKNLTDQPFLSIAFAVTLNNTLDAITQNATLFNEAFAQWNRSHTGPFVVPAPTHISWHRLDANSSILKTHPDPSAGPNTPHIEILLAPGGGGPGSSGTQVGHFVTTSLSMVTPASRGSISINSSDPFSAPLIDTGLLQDEFDIFTVREAIKRAQLFFTAPNWRNVVIGPTQNFDNMTTAEMDTFIRNTAIPSLHLVGSASMTARDAPYGVVNPDLLVKGVTGLRIVDASVIPRIPSAHTQAAIYAFAERGADLIKQHWA</sequence>
<feature type="active site" description="Proton acceptor" evidence="8">
    <location>
        <position position="576"/>
    </location>
</feature>
<dbReference type="GO" id="GO:0016614">
    <property type="term" value="F:oxidoreductase activity, acting on CH-OH group of donors"/>
    <property type="evidence" value="ECO:0007669"/>
    <property type="project" value="InterPro"/>
</dbReference>
<dbReference type="Gene3D" id="3.30.560.10">
    <property type="entry name" value="Glucose Oxidase, domain 3"/>
    <property type="match status" value="1"/>
</dbReference>
<evidence type="ECO:0000256" key="2">
    <source>
        <dbReference type="ARBA" id="ARBA00010790"/>
    </source>
</evidence>
<evidence type="ECO:0000256" key="1">
    <source>
        <dbReference type="ARBA" id="ARBA00001974"/>
    </source>
</evidence>
<dbReference type="SUPFAM" id="SSF54373">
    <property type="entry name" value="FAD-linked reductases, C-terminal domain"/>
    <property type="match status" value="1"/>
</dbReference>
<keyword evidence="3" id="KW-0285">Flavoprotein</keyword>
<evidence type="ECO:0000256" key="8">
    <source>
        <dbReference type="PIRSR" id="PIRSR000137-1"/>
    </source>
</evidence>
<dbReference type="SUPFAM" id="SSF51905">
    <property type="entry name" value="FAD/NAD(P)-binding domain"/>
    <property type="match status" value="1"/>
</dbReference>
<keyword evidence="5 9" id="KW-0274">FAD</keyword>
<evidence type="ECO:0000259" key="10">
    <source>
        <dbReference type="Pfam" id="PF00732"/>
    </source>
</evidence>
<dbReference type="GeneID" id="59345409"/>
<protein>
    <submittedName>
        <fullName evidence="12">GMC oxidoreductase</fullName>
    </submittedName>
</protein>
<gene>
    <name evidence="12" type="ORF">MIND_00614100</name>
</gene>
<dbReference type="EMBL" id="JACAZF010000005">
    <property type="protein sequence ID" value="KAF7303842.1"/>
    <property type="molecule type" value="Genomic_DNA"/>
</dbReference>
<evidence type="ECO:0000256" key="9">
    <source>
        <dbReference type="PIRSR" id="PIRSR000137-2"/>
    </source>
</evidence>
<dbReference type="Pfam" id="PF00732">
    <property type="entry name" value="GMC_oxred_N"/>
    <property type="match status" value="1"/>
</dbReference>
<evidence type="ECO:0000256" key="7">
    <source>
        <dbReference type="ARBA" id="ARBA00023180"/>
    </source>
</evidence>
<comment type="similarity">
    <text evidence="2">Belongs to the GMC oxidoreductase family.</text>
</comment>
<evidence type="ECO:0000256" key="4">
    <source>
        <dbReference type="ARBA" id="ARBA00022729"/>
    </source>
</evidence>
<evidence type="ECO:0000313" key="12">
    <source>
        <dbReference type="EMBL" id="KAF7303842.1"/>
    </source>
</evidence>
<dbReference type="PANTHER" id="PTHR11552">
    <property type="entry name" value="GLUCOSE-METHANOL-CHOLINE GMC OXIDOREDUCTASE"/>
    <property type="match status" value="1"/>
</dbReference>
<organism evidence="12 13">
    <name type="scientific">Mycena indigotica</name>
    <dbReference type="NCBI Taxonomy" id="2126181"/>
    <lineage>
        <taxon>Eukaryota</taxon>
        <taxon>Fungi</taxon>
        <taxon>Dikarya</taxon>
        <taxon>Basidiomycota</taxon>
        <taxon>Agaricomycotina</taxon>
        <taxon>Agaricomycetes</taxon>
        <taxon>Agaricomycetidae</taxon>
        <taxon>Agaricales</taxon>
        <taxon>Marasmiineae</taxon>
        <taxon>Mycenaceae</taxon>
        <taxon>Mycena</taxon>
    </lineage>
</organism>
<dbReference type="PIRSF" id="PIRSF000137">
    <property type="entry name" value="Alcohol_oxidase"/>
    <property type="match status" value="1"/>
</dbReference>
<keyword evidence="13" id="KW-1185">Reference proteome</keyword>
<dbReference type="PANTHER" id="PTHR11552:SF201">
    <property type="entry name" value="GLUCOSE-METHANOL-CHOLINE OXIDOREDUCTASE N-TERMINAL DOMAIN-CONTAINING PROTEIN"/>
    <property type="match status" value="1"/>
</dbReference>
<reference evidence="12" key="1">
    <citation type="submission" date="2020-05" db="EMBL/GenBank/DDBJ databases">
        <title>Mycena genomes resolve the evolution of fungal bioluminescence.</title>
        <authorList>
            <person name="Tsai I.J."/>
        </authorList>
    </citation>
    <scope>NUCLEOTIDE SEQUENCE</scope>
    <source>
        <strain evidence="12">171206Taipei</strain>
    </source>
</reference>
<dbReference type="InterPro" id="IPR036188">
    <property type="entry name" value="FAD/NAD-bd_sf"/>
</dbReference>
<proteinExistence type="inferred from homology"/>
<dbReference type="InterPro" id="IPR000172">
    <property type="entry name" value="GMC_OxRdtase_N"/>
</dbReference>
<name>A0A8H6W3Q9_9AGAR</name>
<dbReference type="RefSeq" id="XP_037220814.1">
    <property type="nucleotide sequence ID" value="XM_037362893.1"/>
</dbReference>
<accession>A0A8H6W3Q9</accession>
<feature type="binding site" evidence="9">
    <location>
        <position position="264"/>
    </location>
    <ligand>
        <name>FAD</name>
        <dbReference type="ChEBI" id="CHEBI:57692"/>
    </ligand>
</feature>
<comment type="cofactor">
    <cofactor evidence="1 9">
        <name>FAD</name>
        <dbReference type="ChEBI" id="CHEBI:57692"/>
    </cofactor>
</comment>
<feature type="active site" description="Proton donor" evidence="8">
    <location>
        <position position="532"/>
    </location>
</feature>
<dbReference type="Proteomes" id="UP000636479">
    <property type="component" value="Unassembled WGS sequence"/>
</dbReference>